<dbReference type="Pfam" id="PF25898">
    <property type="entry name" value="LolA_2nd_metazoa"/>
    <property type="match status" value="2"/>
</dbReference>
<accession>A0AAD8F9J3</accession>
<evidence type="ECO:0000259" key="1">
    <source>
        <dbReference type="Pfam" id="PF25898"/>
    </source>
</evidence>
<dbReference type="Proteomes" id="UP001233172">
    <property type="component" value="Unassembled WGS sequence"/>
</dbReference>
<comment type="caution">
    <text evidence="2">The sequence shown here is derived from an EMBL/GenBank/DDBJ whole genome shotgun (WGS) entry which is preliminary data.</text>
</comment>
<dbReference type="AlphaFoldDB" id="A0AAD8F9J3"/>
<feature type="domain" description="LolA-like" evidence="1">
    <location>
        <begin position="38"/>
        <end position="132"/>
    </location>
</feature>
<evidence type="ECO:0000313" key="3">
    <source>
        <dbReference type="Proteomes" id="UP001233172"/>
    </source>
</evidence>
<feature type="domain" description="LolA-like" evidence="1">
    <location>
        <begin position="146"/>
        <end position="222"/>
    </location>
</feature>
<organism evidence="2 3">
    <name type="scientific">Biomphalaria pfeifferi</name>
    <name type="common">Bloodfluke planorb</name>
    <name type="synonym">Freshwater snail</name>
    <dbReference type="NCBI Taxonomy" id="112525"/>
    <lineage>
        <taxon>Eukaryota</taxon>
        <taxon>Metazoa</taxon>
        <taxon>Spiralia</taxon>
        <taxon>Lophotrochozoa</taxon>
        <taxon>Mollusca</taxon>
        <taxon>Gastropoda</taxon>
        <taxon>Heterobranchia</taxon>
        <taxon>Euthyneura</taxon>
        <taxon>Panpulmonata</taxon>
        <taxon>Hygrophila</taxon>
        <taxon>Lymnaeoidea</taxon>
        <taxon>Planorbidae</taxon>
        <taxon>Biomphalaria</taxon>
    </lineage>
</organism>
<proteinExistence type="predicted"/>
<protein>
    <recommendedName>
        <fullName evidence="1">LolA-like domain-containing protein</fullName>
    </recommendedName>
</protein>
<dbReference type="EMBL" id="JASAOG010000070">
    <property type="protein sequence ID" value="KAK0055356.1"/>
    <property type="molecule type" value="Genomic_DNA"/>
</dbReference>
<dbReference type="PANTHER" id="PTHR36902:SF1">
    <property type="entry name" value="ENRICHED IN SURFACE-LABELED PROTEOME PROTEIN 9"/>
    <property type="match status" value="1"/>
</dbReference>
<dbReference type="InterPro" id="IPR058831">
    <property type="entry name" value="LolA-like_dom_2nd"/>
</dbReference>
<reference evidence="2" key="1">
    <citation type="journal article" date="2023" name="PLoS Negl. Trop. Dis.">
        <title>A genome sequence for Biomphalaria pfeifferi, the major vector snail for the human-infecting parasite Schistosoma mansoni.</title>
        <authorList>
            <person name="Bu L."/>
            <person name="Lu L."/>
            <person name="Laidemitt M.R."/>
            <person name="Zhang S.M."/>
            <person name="Mutuku M."/>
            <person name="Mkoji G."/>
            <person name="Steinauer M."/>
            <person name="Loker E.S."/>
        </authorList>
    </citation>
    <scope>NUCLEOTIDE SEQUENCE</scope>
    <source>
        <strain evidence="2">KasaAsao</strain>
    </source>
</reference>
<keyword evidence="3" id="KW-1185">Reference proteome</keyword>
<name>A0AAD8F9J3_BIOPF</name>
<feature type="non-terminal residue" evidence="2">
    <location>
        <position position="222"/>
    </location>
</feature>
<dbReference type="PANTHER" id="PTHR36902">
    <property type="entry name" value="ENRICHED IN SURFACE-LABELED PROTEOME PROTEIN 9"/>
    <property type="match status" value="1"/>
</dbReference>
<evidence type="ECO:0000313" key="2">
    <source>
        <dbReference type="EMBL" id="KAK0055356.1"/>
    </source>
</evidence>
<feature type="non-terminal residue" evidence="2">
    <location>
        <position position="1"/>
    </location>
</feature>
<gene>
    <name evidence="2" type="ORF">Bpfe_015116</name>
</gene>
<sequence>LSTCTVQNMSTSPYVSYLGPMFYNNNGDIRHIFGSSAALNFASNSSYVHTGTGTVRGLPVNIWTTCLTYPNTKAPIQVTFYFIQPGWNTSWSQQQMPLRVEIKGMTQSSTFGSLATQATPRYFHHMYDFINYLPTVDPTSSVFQPPRRVACVNRVNTHPQPIFQSTFTYKVEIINPVDHAVTHYQIWYDARARLVREDTRTLHPDFQVRVNTTVTEIHDFNT</sequence>
<reference evidence="2" key="2">
    <citation type="submission" date="2023-04" db="EMBL/GenBank/DDBJ databases">
        <authorList>
            <person name="Bu L."/>
            <person name="Lu L."/>
            <person name="Laidemitt M.R."/>
            <person name="Zhang S.M."/>
            <person name="Mutuku M."/>
            <person name="Mkoji G."/>
            <person name="Steinauer M."/>
            <person name="Loker E.S."/>
        </authorList>
    </citation>
    <scope>NUCLEOTIDE SEQUENCE</scope>
    <source>
        <strain evidence="2">KasaAsao</strain>
        <tissue evidence="2">Whole Snail</tissue>
    </source>
</reference>